<keyword evidence="2" id="KW-1185">Reference proteome</keyword>
<accession>A0ABT7UQC6</accession>
<dbReference type="Proteomes" id="UP001529380">
    <property type="component" value="Unassembled WGS sequence"/>
</dbReference>
<evidence type="ECO:0000313" key="1">
    <source>
        <dbReference type="EMBL" id="MDM8201092.1"/>
    </source>
</evidence>
<evidence type="ECO:0000313" key="2">
    <source>
        <dbReference type="Proteomes" id="UP001529380"/>
    </source>
</evidence>
<reference evidence="1 2" key="3">
    <citation type="submission" date="2023-06" db="EMBL/GenBank/DDBJ databases">
        <authorList>
            <person name="Zeman M."/>
            <person name="Kubasova T."/>
            <person name="Jahodarova E."/>
            <person name="Nykrynova M."/>
            <person name="Rychlik I."/>
        </authorList>
    </citation>
    <scope>NUCLEOTIDE SEQUENCE [LARGE SCALE GENOMIC DNA]</scope>
    <source>
        <strain evidence="1 2">ET340</strain>
    </source>
</reference>
<reference evidence="2" key="1">
    <citation type="submission" date="2023-06" db="EMBL/GenBank/DDBJ databases">
        <title>Identification and characterization of horizontal gene transfer across gut microbiota members of farm animals based on homology search.</title>
        <authorList>
            <person name="Zeman M."/>
            <person name="Kubasova T."/>
            <person name="Jahodarova E."/>
            <person name="Nykrynova M."/>
            <person name="Rychlik I."/>
        </authorList>
    </citation>
    <scope>NUCLEOTIDE SEQUENCE [LARGE SCALE GENOMIC DNA]</scope>
    <source>
        <strain evidence="2">ET340</strain>
    </source>
</reference>
<name>A0ABT7UQC6_9FIRM</name>
<protein>
    <recommendedName>
        <fullName evidence="3">Secreted protein</fullName>
    </recommendedName>
</protein>
<reference evidence="1 2" key="2">
    <citation type="submission" date="2023-06" db="EMBL/GenBank/DDBJ databases">
        <title>Identification and characterization of horizontal gene transfer across gut microbiota members of farm animals based on homology search.</title>
        <authorList>
            <person name="Schwarzerova J."/>
            <person name="Nykrynova M."/>
            <person name="Jureckova K."/>
            <person name="Cejkova D."/>
            <person name="Rychlik I."/>
        </authorList>
    </citation>
    <scope>NUCLEOTIDE SEQUENCE [LARGE SCALE GENOMIC DNA]</scope>
    <source>
        <strain evidence="1 2">ET340</strain>
    </source>
</reference>
<evidence type="ECO:0008006" key="3">
    <source>
        <dbReference type="Google" id="ProtNLM"/>
    </source>
</evidence>
<organism evidence="1 2">
    <name type="scientific">Allofournierella massiliensis</name>
    <dbReference type="NCBI Taxonomy" id="1650663"/>
    <lineage>
        <taxon>Bacteria</taxon>
        <taxon>Bacillati</taxon>
        <taxon>Bacillota</taxon>
        <taxon>Clostridia</taxon>
        <taxon>Eubacteriales</taxon>
        <taxon>Oscillospiraceae</taxon>
        <taxon>Allofournierella</taxon>
    </lineage>
</organism>
<gene>
    <name evidence="1" type="ORF">QUW08_07280</name>
</gene>
<dbReference type="RefSeq" id="WP_289599705.1">
    <property type="nucleotide sequence ID" value="NZ_JAUDCL010000010.1"/>
</dbReference>
<comment type="caution">
    <text evidence="1">The sequence shown here is derived from an EMBL/GenBank/DDBJ whole genome shotgun (WGS) entry which is preliminary data.</text>
</comment>
<sequence length="85" mass="9669">MDGQQKEMLLIHGLFCFLYGIAAGQTKGCLAVVAEENRVRKDECIRSGHRSGRQKRVLAVIAEENRVRKDERIRFGHRSGRQKGC</sequence>
<dbReference type="EMBL" id="JAUDCL010000010">
    <property type="protein sequence ID" value="MDM8201092.1"/>
    <property type="molecule type" value="Genomic_DNA"/>
</dbReference>
<proteinExistence type="predicted"/>